<evidence type="ECO:0000256" key="9">
    <source>
        <dbReference type="ARBA" id="ARBA00022827"/>
    </source>
</evidence>
<dbReference type="InterPro" id="IPR023468">
    <property type="entry name" value="Riboflavin_kinase"/>
</dbReference>
<evidence type="ECO:0000259" key="15">
    <source>
        <dbReference type="SMART" id="SM00904"/>
    </source>
</evidence>
<evidence type="ECO:0000256" key="3">
    <source>
        <dbReference type="ARBA" id="ARBA00022630"/>
    </source>
</evidence>
<dbReference type="InterPro" id="IPR015865">
    <property type="entry name" value="Riboflavin_kinase_bac/euk"/>
</dbReference>
<accession>A0ABS6JVT8</accession>
<comment type="catalytic activity">
    <reaction evidence="12 14">
        <text>riboflavin + ATP = FMN + ADP + H(+)</text>
        <dbReference type="Rhea" id="RHEA:14357"/>
        <dbReference type="ChEBI" id="CHEBI:15378"/>
        <dbReference type="ChEBI" id="CHEBI:30616"/>
        <dbReference type="ChEBI" id="CHEBI:57986"/>
        <dbReference type="ChEBI" id="CHEBI:58210"/>
        <dbReference type="ChEBI" id="CHEBI:456216"/>
        <dbReference type="EC" id="2.7.1.26"/>
    </reaction>
</comment>
<dbReference type="Pfam" id="PF01687">
    <property type="entry name" value="Flavokinase"/>
    <property type="match status" value="1"/>
</dbReference>
<keyword evidence="9 14" id="KW-0274">FAD</keyword>
<evidence type="ECO:0000256" key="13">
    <source>
        <dbReference type="ARBA" id="ARBA00049494"/>
    </source>
</evidence>
<keyword evidence="3 14" id="KW-0285">Flavoprotein</keyword>
<keyword evidence="4 14" id="KW-0288">FMN</keyword>
<feature type="domain" description="Riboflavin kinase" evidence="15">
    <location>
        <begin position="182"/>
        <end position="309"/>
    </location>
</feature>
<dbReference type="EC" id="2.7.1.26" evidence="14"/>
<comment type="pathway">
    <text evidence="2 14">Cofactor biosynthesis; FMN biosynthesis; FMN from riboflavin (ATP route): step 1/1.</text>
</comment>
<dbReference type="NCBIfam" id="NF004160">
    <property type="entry name" value="PRK05627.1-3"/>
    <property type="match status" value="1"/>
</dbReference>
<dbReference type="EMBL" id="JAHQCR010000057">
    <property type="protein sequence ID" value="MBU9722698.1"/>
    <property type="molecule type" value="Genomic_DNA"/>
</dbReference>
<dbReference type="EC" id="2.7.7.2" evidence="14"/>
<dbReference type="CDD" id="cd02064">
    <property type="entry name" value="FAD_synthetase_N"/>
    <property type="match status" value="1"/>
</dbReference>
<dbReference type="GO" id="GO:0008531">
    <property type="term" value="F:riboflavin kinase activity"/>
    <property type="evidence" value="ECO:0007669"/>
    <property type="project" value="UniProtKB-EC"/>
</dbReference>
<keyword evidence="6 14" id="KW-0548">Nucleotidyltransferase</keyword>
<dbReference type="NCBIfam" id="TIGR00083">
    <property type="entry name" value="ribF"/>
    <property type="match status" value="1"/>
</dbReference>
<dbReference type="PANTHER" id="PTHR22749:SF6">
    <property type="entry name" value="RIBOFLAVIN KINASE"/>
    <property type="match status" value="1"/>
</dbReference>
<evidence type="ECO:0000256" key="7">
    <source>
        <dbReference type="ARBA" id="ARBA00022741"/>
    </source>
</evidence>
<dbReference type="Gene3D" id="3.40.50.620">
    <property type="entry name" value="HUPs"/>
    <property type="match status" value="1"/>
</dbReference>
<protein>
    <recommendedName>
        <fullName evidence="14">Riboflavin biosynthesis protein</fullName>
    </recommendedName>
    <domain>
        <recommendedName>
            <fullName evidence="14">Riboflavin kinase</fullName>
            <ecNumber evidence="14">2.7.1.26</ecNumber>
        </recommendedName>
        <alternativeName>
            <fullName evidence="14">Flavokinase</fullName>
        </alternativeName>
    </domain>
    <domain>
        <recommendedName>
            <fullName evidence="14">FMN adenylyltransferase</fullName>
            <ecNumber evidence="14">2.7.7.2</ecNumber>
        </recommendedName>
        <alternativeName>
            <fullName evidence="14">FAD pyrophosphorylase</fullName>
        </alternativeName>
        <alternativeName>
            <fullName evidence="14">FAD synthase</fullName>
        </alternativeName>
    </domain>
</protein>
<dbReference type="InterPro" id="IPR002606">
    <property type="entry name" value="Riboflavin_kinase_bac"/>
</dbReference>
<evidence type="ECO:0000256" key="10">
    <source>
        <dbReference type="ARBA" id="ARBA00022840"/>
    </source>
</evidence>
<keyword evidence="10 14" id="KW-0067">ATP-binding</keyword>
<organism evidence="16 17">
    <name type="scientific">Evansella alkalicola</name>
    <dbReference type="NCBI Taxonomy" id="745819"/>
    <lineage>
        <taxon>Bacteria</taxon>
        <taxon>Bacillati</taxon>
        <taxon>Bacillota</taxon>
        <taxon>Bacilli</taxon>
        <taxon>Bacillales</taxon>
        <taxon>Bacillaceae</taxon>
        <taxon>Evansella</taxon>
    </lineage>
</organism>
<keyword evidence="5 14" id="KW-0808">Transferase</keyword>
<keyword evidence="7 14" id="KW-0547">Nucleotide-binding</keyword>
<sequence>METVIIKHPFNKRDFPEMVIALGFFDGVHKGHQEVILTARKEAEKRQLKCGVMTFFPHPKEVLRKVEEVQYLTSLEKKEELIASLGVDYLFIVEFTKTFAELNPQQFVDGYLIDFNVKHVVAGFDYSYGRLGKGTMETLPFHSRNKLSYTVVDKVEDNGRKISSTNIRLALDEGDIQLVNDYLGRTYETEGTVIQGEQRGRTIGYPTANIKSTGRTHLPTTGVYAVELKIKGQWRHGVCNVGYKPTFHDKKQLGLSVEVHVFDFSGNIYGEDVVIRWHGNIRSEKKFQSVEELIEQINNDVIVARKILKKQEKSTSVYNNT</sequence>
<comment type="similarity">
    <text evidence="14">Belongs to the ribF family.</text>
</comment>
<evidence type="ECO:0000313" key="16">
    <source>
        <dbReference type="EMBL" id="MBU9722698.1"/>
    </source>
</evidence>
<dbReference type="InterPro" id="IPR015864">
    <property type="entry name" value="FAD_synthase"/>
</dbReference>
<comment type="catalytic activity">
    <reaction evidence="13 14">
        <text>FMN + ATP + H(+) = FAD + diphosphate</text>
        <dbReference type="Rhea" id="RHEA:17237"/>
        <dbReference type="ChEBI" id="CHEBI:15378"/>
        <dbReference type="ChEBI" id="CHEBI:30616"/>
        <dbReference type="ChEBI" id="CHEBI:33019"/>
        <dbReference type="ChEBI" id="CHEBI:57692"/>
        <dbReference type="ChEBI" id="CHEBI:58210"/>
        <dbReference type="EC" id="2.7.7.2"/>
    </reaction>
</comment>
<gene>
    <name evidence="16" type="ORF">KS407_14875</name>
</gene>
<dbReference type="PIRSF" id="PIRSF004491">
    <property type="entry name" value="FAD_Synth"/>
    <property type="match status" value="1"/>
</dbReference>
<proteinExistence type="inferred from homology"/>
<keyword evidence="11" id="KW-0511">Multifunctional enzyme</keyword>
<evidence type="ECO:0000256" key="11">
    <source>
        <dbReference type="ARBA" id="ARBA00023268"/>
    </source>
</evidence>
<evidence type="ECO:0000256" key="6">
    <source>
        <dbReference type="ARBA" id="ARBA00022695"/>
    </source>
</evidence>
<keyword evidence="8 14" id="KW-0418">Kinase</keyword>
<evidence type="ECO:0000256" key="5">
    <source>
        <dbReference type="ARBA" id="ARBA00022679"/>
    </source>
</evidence>
<comment type="caution">
    <text evidence="16">The sequence shown here is derived from an EMBL/GenBank/DDBJ whole genome shotgun (WGS) entry which is preliminary data.</text>
</comment>
<dbReference type="GO" id="GO:0003919">
    <property type="term" value="F:FMN adenylyltransferase activity"/>
    <property type="evidence" value="ECO:0007669"/>
    <property type="project" value="UniProtKB-EC"/>
</dbReference>
<evidence type="ECO:0000256" key="14">
    <source>
        <dbReference type="PIRNR" id="PIRNR004491"/>
    </source>
</evidence>
<dbReference type="InterPro" id="IPR014729">
    <property type="entry name" value="Rossmann-like_a/b/a_fold"/>
</dbReference>
<name>A0ABS6JVT8_9BACI</name>
<evidence type="ECO:0000256" key="1">
    <source>
        <dbReference type="ARBA" id="ARBA00004726"/>
    </source>
</evidence>
<reference evidence="16 17" key="1">
    <citation type="submission" date="2021-06" db="EMBL/GenBank/DDBJ databases">
        <title>Bacillus sp. RD4P76, an endophyte from a halophyte.</title>
        <authorList>
            <person name="Sun J.-Q."/>
        </authorList>
    </citation>
    <scope>NUCLEOTIDE SEQUENCE [LARGE SCALE GENOMIC DNA]</scope>
    <source>
        <strain evidence="16 17">JCM 17098</strain>
    </source>
</reference>
<dbReference type="PANTHER" id="PTHR22749">
    <property type="entry name" value="RIBOFLAVIN KINASE/FMN ADENYLYLTRANSFERASE"/>
    <property type="match status" value="1"/>
</dbReference>
<dbReference type="Pfam" id="PF06574">
    <property type="entry name" value="FAD_syn"/>
    <property type="match status" value="1"/>
</dbReference>
<dbReference type="SUPFAM" id="SSF82114">
    <property type="entry name" value="Riboflavin kinase-like"/>
    <property type="match status" value="1"/>
</dbReference>
<evidence type="ECO:0000256" key="2">
    <source>
        <dbReference type="ARBA" id="ARBA00005201"/>
    </source>
</evidence>
<dbReference type="SMART" id="SM00904">
    <property type="entry name" value="Flavokinase"/>
    <property type="match status" value="1"/>
</dbReference>
<dbReference type="NCBIfam" id="NF004162">
    <property type="entry name" value="PRK05627.1-5"/>
    <property type="match status" value="1"/>
</dbReference>
<dbReference type="Gene3D" id="2.40.30.30">
    <property type="entry name" value="Riboflavin kinase-like"/>
    <property type="match status" value="1"/>
</dbReference>
<keyword evidence="17" id="KW-1185">Reference proteome</keyword>
<evidence type="ECO:0000256" key="4">
    <source>
        <dbReference type="ARBA" id="ARBA00022643"/>
    </source>
</evidence>
<dbReference type="SUPFAM" id="SSF52374">
    <property type="entry name" value="Nucleotidylyl transferase"/>
    <property type="match status" value="1"/>
</dbReference>
<dbReference type="InterPro" id="IPR023465">
    <property type="entry name" value="Riboflavin_kinase_dom_sf"/>
</dbReference>
<evidence type="ECO:0000256" key="12">
    <source>
        <dbReference type="ARBA" id="ARBA00047880"/>
    </source>
</evidence>
<dbReference type="RefSeq" id="WP_088075649.1">
    <property type="nucleotide sequence ID" value="NZ_JAHQCR010000057.1"/>
</dbReference>
<comment type="pathway">
    <text evidence="1 14">Cofactor biosynthesis; FAD biosynthesis; FAD from FMN: step 1/1.</text>
</comment>
<dbReference type="Proteomes" id="UP000790580">
    <property type="component" value="Unassembled WGS sequence"/>
</dbReference>
<evidence type="ECO:0000313" key="17">
    <source>
        <dbReference type="Proteomes" id="UP000790580"/>
    </source>
</evidence>
<evidence type="ECO:0000256" key="8">
    <source>
        <dbReference type="ARBA" id="ARBA00022777"/>
    </source>
</evidence>